<keyword evidence="4" id="KW-1185">Reference proteome</keyword>
<sequence>MTFPVSMPGGMMALRAAAHRPPAPPAPPMSGETIVGRLDADGDGQISATEVGESKAGAKVDEALFAKIDGDSDGLLSAGELDAFAQTADFEADMGRGDGPGRLHPIAVAAGALLLSIFQNRNVTEEPAPTPTNAPEAGDSETQEVFGTVG</sequence>
<dbReference type="RefSeq" id="WP_110521981.1">
    <property type="nucleotide sequence ID" value="NZ_FXZK01000005.1"/>
</dbReference>
<dbReference type="EMBL" id="FXZK01000005">
    <property type="protein sequence ID" value="SMY08717.1"/>
    <property type="molecule type" value="Genomic_DNA"/>
</dbReference>
<feature type="domain" description="EF-hand" evidence="2">
    <location>
        <begin position="63"/>
        <end position="84"/>
    </location>
</feature>
<dbReference type="OrthoDB" id="6706523at2"/>
<dbReference type="InterPro" id="IPR011992">
    <property type="entry name" value="EF-hand-dom_pair"/>
</dbReference>
<dbReference type="SUPFAM" id="SSF47473">
    <property type="entry name" value="EF-hand"/>
    <property type="match status" value="1"/>
</dbReference>
<feature type="region of interest" description="Disordered" evidence="1">
    <location>
        <begin position="123"/>
        <end position="150"/>
    </location>
</feature>
<proteinExistence type="predicted"/>
<gene>
    <name evidence="3" type="ORF">LOM8899_02873</name>
</gene>
<evidence type="ECO:0000256" key="1">
    <source>
        <dbReference type="SAM" id="MobiDB-lite"/>
    </source>
</evidence>
<evidence type="ECO:0000259" key="2">
    <source>
        <dbReference type="Pfam" id="PF13202"/>
    </source>
</evidence>
<dbReference type="InterPro" id="IPR002048">
    <property type="entry name" value="EF_hand_dom"/>
</dbReference>
<dbReference type="AlphaFoldDB" id="A0A238LG72"/>
<evidence type="ECO:0000313" key="4">
    <source>
        <dbReference type="Proteomes" id="UP000201613"/>
    </source>
</evidence>
<organism evidence="3 4">
    <name type="scientific">Flavimaricola marinus</name>
    <dbReference type="NCBI Taxonomy" id="1819565"/>
    <lineage>
        <taxon>Bacteria</taxon>
        <taxon>Pseudomonadati</taxon>
        <taxon>Pseudomonadota</taxon>
        <taxon>Alphaproteobacteria</taxon>
        <taxon>Rhodobacterales</taxon>
        <taxon>Paracoccaceae</taxon>
        <taxon>Flavimaricola</taxon>
    </lineage>
</organism>
<dbReference type="GO" id="GO:0005509">
    <property type="term" value="F:calcium ion binding"/>
    <property type="evidence" value="ECO:0007669"/>
    <property type="project" value="InterPro"/>
</dbReference>
<evidence type="ECO:0000313" key="3">
    <source>
        <dbReference type="EMBL" id="SMY08717.1"/>
    </source>
</evidence>
<dbReference type="Gene3D" id="1.10.238.10">
    <property type="entry name" value="EF-hand"/>
    <property type="match status" value="1"/>
</dbReference>
<dbReference type="Proteomes" id="UP000201613">
    <property type="component" value="Unassembled WGS sequence"/>
</dbReference>
<dbReference type="Pfam" id="PF13202">
    <property type="entry name" value="EF-hand_5"/>
    <property type="match status" value="2"/>
</dbReference>
<feature type="compositionally biased region" description="Low complexity" evidence="1">
    <location>
        <begin position="125"/>
        <end position="137"/>
    </location>
</feature>
<protein>
    <recommendedName>
        <fullName evidence="2">EF-hand domain-containing protein</fullName>
    </recommendedName>
</protein>
<dbReference type="PROSITE" id="PS00018">
    <property type="entry name" value="EF_HAND_1"/>
    <property type="match status" value="1"/>
</dbReference>
<reference evidence="3 4" key="1">
    <citation type="submission" date="2017-05" db="EMBL/GenBank/DDBJ databases">
        <authorList>
            <person name="Song R."/>
            <person name="Chenine A.L."/>
            <person name="Ruprecht R.M."/>
        </authorList>
    </citation>
    <scope>NUCLEOTIDE SEQUENCE [LARGE SCALE GENOMIC DNA]</scope>
    <source>
        <strain evidence="3 4">CECT 8899</strain>
    </source>
</reference>
<accession>A0A238LG72</accession>
<name>A0A238LG72_9RHOB</name>
<feature type="domain" description="EF-hand" evidence="2">
    <location>
        <begin position="38"/>
        <end position="50"/>
    </location>
</feature>
<dbReference type="InterPro" id="IPR018247">
    <property type="entry name" value="EF_Hand_1_Ca_BS"/>
</dbReference>